<keyword evidence="4" id="KW-1185">Reference proteome</keyword>
<accession>A0A2R6NZZ9</accession>
<keyword evidence="1" id="KW-0175">Coiled coil</keyword>
<organism evidence="3 4">
    <name type="scientific">Hermanssonia centrifuga</name>
    <dbReference type="NCBI Taxonomy" id="98765"/>
    <lineage>
        <taxon>Eukaryota</taxon>
        <taxon>Fungi</taxon>
        <taxon>Dikarya</taxon>
        <taxon>Basidiomycota</taxon>
        <taxon>Agaricomycotina</taxon>
        <taxon>Agaricomycetes</taxon>
        <taxon>Polyporales</taxon>
        <taxon>Meruliaceae</taxon>
        <taxon>Hermanssonia</taxon>
    </lineage>
</organism>
<sequence>MLQAQGIIQLESTAGLGGTKRGGRVSPASSDAENRQRPLKRQRYDPAVNASQDTASQSNISQAPLSQDVIKPIVKPEDVADLDYLEAHYAAAMENVKELAAKLQQAKSQTRLIKREHSPIRLGGSNRVVIDLTSD</sequence>
<evidence type="ECO:0000313" key="4">
    <source>
        <dbReference type="Proteomes" id="UP000186601"/>
    </source>
</evidence>
<evidence type="ECO:0000256" key="2">
    <source>
        <dbReference type="SAM" id="MobiDB-lite"/>
    </source>
</evidence>
<feature type="compositionally biased region" description="Polar residues" evidence="2">
    <location>
        <begin position="49"/>
        <end position="65"/>
    </location>
</feature>
<feature type="coiled-coil region" evidence="1">
    <location>
        <begin position="82"/>
        <end position="116"/>
    </location>
</feature>
<feature type="region of interest" description="Disordered" evidence="2">
    <location>
        <begin position="13"/>
        <end position="65"/>
    </location>
</feature>
<proteinExistence type="predicted"/>
<dbReference type="EMBL" id="MLYV02000605">
    <property type="protein sequence ID" value="PSR81861.1"/>
    <property type="molecule type" value="Genomic_DNA"/>
</dbReference>
<evidence type="ECO:0000313" key="3">
    <source>
        <dbReference type="EMBL" id="PSR81861.1"/>
    </source>
</evidence>
<gene>
    <name evidence="3" type="ORF">PHLCEN_2v6233</name>
</gene>
<reference evidence="3 4" key="1">
    <citation type="submission" date="2018-02" db="EMBL/GenBank/DDBJ databases">
        <title>Genome sequence of the basidiomycete white-rot fungus Phlebia centrifuga.</title>
        <authorList>
            <person name="Granchi Z."/>
            <person name="Peng M."/>
            <person name="de Vries R.P."/>
            <person name="Hilden K."/>
            <person name="Makela M.R."/>
            <person name="Grigoriev I."/>
            <person name="Riley R."/>
        </authorList>
    </citation>
    <scope>NUCLEOTIDE SEQUENCE [LARGE SCALE GENOMIC DNA]</scope>
    <source>
        <strain evidence="3 4">FBCC195</strain>
    </source>
</reference>
<name>A0A2R6NZZ9_9APHY</name>
<dbReference type="Proteomes" id="UP000186601">
    <property type="component" value="Unassembled WGS sequence"/>
</dbReference>
<dbReference type="AlphaFoldDB" id="A0A2R6NZZ9"/>
<protein>
    <submittedName>
        <fullName evidence="3">Uncharacterized protein</fullName>
    </submittedName>
</protein>
<evidence type="ECO:0000256" key="1">
    <source>
        <dbReference type="SAM" id="Coils"/>
    </source>
</evidence>
<comment type="caution">
    <text evidence="3">The sequence shown here is derived from an EMBL/GenBank/DDBJ whole genome shotgun (WGS) entry which is preliminary data.</text>
</comment>